<feature type="transmembrane region" description="Helical" evidence="1">
    <location>
        <begin position="33"/>
        <end position="50"/>
    </location>
</feature>
<evidence type="ECO:0000256" key="1">
    <source>
        <dbReference type="SAM" id="Phobius"/>
    </source>
</evidence>
<name>M0M1R8_9EURY</name>
<dbReference type="PANTHER" id="PTHR34351">
    <property type="entry name" value="SLR1927 PROTEIN-RELATED"/>
    <property type="match status" value="1"/>
</dbReference>
<protein>
    <recommendedName>
        <fullName evidence="2">DUF58 domain-containing protein</fullName>
    </recommendedName>
</protein>
<evidence type="ECO:0000313" key="3">
    <source>
        <dbReference type="EMBL" id="EMA39777.1"/>
    </source>
</evidence>
<accession>M0M1R8</accession>
<evidence type="ECO:0000313" key="4">
    <source>
        <dbReference type="Proteomes" id="UP000011566"/>
    </source>
</evidence>
<comment type="caution">
    <text evidence="3">The sequence shown here is derived from an EMBL/GenBank/DDBJ whole genome shotgun (WGS) entry which is preliminary data.</text>
</comment>
<dbReference type="PATRIC" id="fig|1132509.6.peg.1363"/>
<gene>
    <name evidence="3" type="ORF">C447_05957</name>
</gene>
<proteinExistence type="predicted"/>
<dbReference type="Proteomes" id="UP000011566">
    <property type="component" value="Unassembled WGS sequence"/>
</dbReference>
<keyword evidence="1" id="KW-0472">Membrane</keyword>
<keyword evidence="1" id="KW-0812">Transmembrane</keyword>
<sequence length="325" mass="34167">MRPTRRAVTVAGLCGLAVWLAVRFGARSLNAVVVPALVALVAGAVQLVLADRPTLRRSRPAPGFPDEIRPVELTIEGGDALSARVTETVGDGLETSFSSAKRGLPATVEYDVRLGSRGERRLGPATLKVTDVLGLWTTTYDYPKRTPLLVYPPLFEVAGAGGALGAPDPVDQRDEFDELREYVPGDSLRDIHWASSAKRDELVVMEFDTASDVTGLTVAAEAVAGYDDEMAAATASVVTALLDAGLAVGLALPGVEVERDGGESQRDRVLAALARAGPGRVERDADVRVVADAGGTRVTVENREIAFSDLAGPRIEPTADTGVVS</sequence>
<dbReference type="PANTHER" id="PTHR34351:SF1">
    <property type="entry name" value="SLR1927 PROTEIN"/>
    <property type="match status" value="1"/>
</dbReference>
<evidence type="ECO:0000259" key="2">
    <source>
        <dbReference type="Pfam" id="PF01882"/>
    </source>
</evidence>
<reference evidence="3 4" key="1">
    <citation type="journal article" date="2014" name="PLoS Genet.">
        <title>Phylogenetically driven sequencing of extremely halophilic archaea reveals strategies for static and dynamic osmo-response.</title>
        <authorList>
            <person name="Becker E.A."/>
            <person name="Seitzer P.M."/>
            <person name="Tritt A."/>
            <person name="Larsen D."/>
            <person name="Krusor M."/>
            <person name="Yao A.I."/>
            <person name="Wu D."/>
            <person name="Madern D."/>
            <person name="Eisen J.A."/>
            <person name="Darling A.E."/>
            <person name="Facciotti M.T."/>
        </authorList>
    </citation>
    <scope>NUCLEOTIDE SEQUENCE [LARGE SCALE GENOMIC DNA]</scope>
    <source>
        <strain evidence="3 4">100A6</strain>
    </source>
</reference>
<dbReference type="OrthoDB" id="313155at2157"/>
<dbReference type="Pfam" id="PF01882">
    <property type="entry name" value="DUF58"/>
    <property type="match status" value="1"/>
</dbReference>
<organism evidence="3 4">
    <name type="scientific">Halococcus hamelinensis 100A6</name>
    <dbReference type="NCBI Taxonomy" id="1132509"/>
    <lineage>
        <taxon>Archaea</taxon>
        <taxon>Methanobacteriati</taxon>
        <taxon>Methanobacteriota</taxon>
        <taxon>Stenosarchaea group</taxon>
        <taxon>Halobacteria</taxon>
        <taxon>Halobacteriales</taxon>
        <taxon>Halococcaceae</taxon>
        <taxon>Halococcus</taxon>
    </lineage>
</organism>
<dbReference type="EMBL" id="AOMB01000015">
    <property type="protein sequence ID" value="EMA39777.1"/>
    <property type="molecule type" value="Genomic_DNA"/>
</dbReference>
<dbReference type="RefSeq" id="WP_007691842.1">
    <property type="nucleotide sequence ID" value="NZ_AOMB01000015.1"/>
</dbReference>
<dbReference type="AlphaFoldDB" id="M0M1R8"/>
<keyword evidence="1" id="KW-1133">Transmembrane helix</keyword>
<keyword evidence="4" id="KW-1185">Reference proteome</keyword>
<feature type="domain" description="DUF58" evidence="2">
    <location>
        <begin position="178"/>
        <end position="293"/>
    </location>
</feature>
<dbReference type="InterPro" id="IPR002881">
    <property type="entry name" value="DUF58"/>
</dbReference>
<dbReference type="eggNOG" id="arCOG02744">
    <property type="taxonomic scope" value="Archaea"/>
</dbReference>